<gene>
    <name evidence="1" type="ORF">P4G45_06350</name>
    <name evidence="2" type="ORF">P8936_06580</name>
</gene>
<dbReference type="EMBL" id="CP121194">
    <property type="protein sequence ID" value="XBH11339.1"/>
    <property type="molecule type" value="Genomic_DNA"/>
</dbReference>
<dbReference type="PANTHER" id="PTHR20883">
    <property type="entry name" value="PHYTANOYL-COA DIOXYGENASE DOMAIN CONTAINING 1"/>
    <property type="match status" value="1"/>
</dbReference>
<evidence type="ECO:0000313" key="2">
    <source>
        <dbReference type="EMBL" id="XBH14818.1"/>
    </source>
</evidence>
<name>A0AAU7D103_9BACT</name>
<dbReference type="EMBL" id="CP121195">
    <property type="protein sequence ID" value="XBH14818.1"/>
    <property type="molecule type" value="Genomic_DNA"/>
</dbReference>
<dbReference type="GO" id="GO:0005506">
    <property type="term" value="F:iron ion binding"/>
    <property type="evidence" value="ECO:0007669"/>
    <property type="project" value="UniProtKB-ARBA"/>
</dbReference>
<reference evidence="1" key="1">
    <citation type="submission" date="2023-03" db="EMBL/GenBank/DDBJ databases">
        <title>Edaphobacter sp.</title>
        <authorList>
            <person name="Huber K.J."/>
            <person name="Papendorf J."/>
            <person name="Pilke C."/>
            <person name="Bunk B."/>
            <person name="Sproeer C."/>
            <person name="Pester M."/>
        </authorList>
    </citation>
    <scope>NUCLEOTIDE SEQUENCE</scope>
    <source>
        <strain evidence="1">DSM 109919</strain>
        <strain evidence="2">DSM 109920</strain>
    </source>
</reference>
<dbReference type="AlphaFoldDB" id="A0AAU7D103"/>
<evidence type="ECO:0000313" key="1">
    <source>
        <dbReference type="EMBL" id="XBH11339.1"/>
    </source>
</evidence>
<sequence length="301" mass="34106">MMDREDQYRELDSPLSLTAQQIDFYNQNGYIKLKHVLSPELLEDYRRVITECVAELSADAVPMEKRSTYGKAFLQVMNLWTQSERVKEFVFGKRLARIASDLMGATGVRIYHDQALYKEAGGGITPWHADQYYWPVASDKMVTAWIPLQDTPLEMGPLAFCEKSHRFQIGRDLEISDESEITLKQALSTFKLEESAFDLGEVSFHGGWTFHRAGANTTDRPREVMTIIYMDEDMRLVKPKNKNQIADSERWCPGIEIGGVVASSLNPIIYSTKSAQPLHGNQLDTSSKEEIFADVGLPQGN</sequence>
<organism evidence="1">
    <name type="scientific">Edaphobacter paludis</name>
    <dbReference type="NCBI Taxonomy" id="3035702"/>
    <lineage>
        <taxon>Bacteria</taxon>
        <taxon>Pseudomonadati</taxon>
        <taxon>Acidobacteriota</taxon>
        <taxon>Terriglobia</taxon>
        <taxon>Terriglobales</taxon>
        <taxon>Acidobacteriaceae</taxon>
        <taxon>Edaphobacter</taxon>
    </lineage>
</organism>
<dbReference type="Gene3D" id="2.60.120.620">
    <property type="entry name" value="q2cbj1_9rhob like domain"/>
    <property type="match status" value="1"/>
</dbReference>
<dbReference type="InterPro" id="IPR008775">
    <property type="entry name" value="Phytyl_CoA_dOase-like"/>
</dbReference>
<dbReference type="GO" id="GO:0016706">
    <property type="term" value="F:2-oxoglutarate-dependent dioxygenase activity"/>
    <property type="evidence" value="ECO:0007669"/>
    <property type="project" value="UniProtKB-ARBA"/>
</dbReference>
<dbReference type="KEGG" id="epl:P4G45_06350"/>
<dbReference type="SUPFAM" id="SSF51197">
    <property type="entry name" value="Clavaminate synthase-like"/>
    <property type="match status" value="1"/>
</dbReference>
<keyword evidence="1" id="KW-0560">Oxidoreductase</keyword>
<accession>A0AAU7DCG0</accession>
<dbReference type="Pfam" id="PF05721">
    <property type="entry name" value="PhyH"/>
    <property type="match status" value="1"/>
</dbReference>
<dbReference type="PANTHER" id="PTHR20883:SF49">
    <property type="entry name" value="PHYTANOYL-COA DIOXYGENASE"/>
    <property type="match status" value="1"/>
</dbReference>
<accession>A0AAU7D103</accession>
<proteinExistence type="predicted"/>
<dbReference type="RefSeq" id="WP_348268830.1">
    <property type="nucleotide sequence ID" value="NZ_CP121194.1"/>
</dbReference>
<keyword evidence="1" id="KW-0223">Dioxygenase</keyword>
<protein>
    <submittedName>
        <fullName evidence="1">Phytanoyl-CoA dioxygenase family protein</fullName>
    </submittedName>
</protein>